<reference evidence="3 4" key="1">
    <citation type="journal article" date="2014" name="PLoS Genet.">
        <title>Phylogenetically driven sequencing of extremely halophilic archaea reveals strategies for static and dynamic osmo-response.</title>
        <authorList>
            <person name="Becker E.A."/>
            <person name="Seitzer P.M."/>
            <person name="Tritt A."/>
            <person name="Larsen D."/>
            <person name="Krusor M."/>
            <person name="Yao A.I."/>
            <person name="Wu D."/>
            <person name="Madern D."/>
            <person name="Eisen J.A."/>
            <person name="Darling A.E."/>
            <person name="Facciotti M.T."/>
        </authorList>
    </citation>
    <scope>NUCLEOTIDE SEQUENCE [LARGE SCALE GENOMIC DNA]</scope>
    <source>
        <strain evidence="3 4">JCM 12255</strain>
    </source>
</reference>
<dbReference type="Pfam" id="PF24422">
    <property type="entry name" value="DUF7552"/>
    <property type="match status" value="1"/>
</dbReference>
<dbReference type="Proteomes" id="UP000011602">
    <property type="component" value="Unassembled WGS sequence"/>
</dbReference>
<evidence type="ECO:0000313" key="4">
    <source>
        <dbReference type="Proteomes" id="UP000011602"/>
    </source>
</evidence>
<dbReference type="InterPro" id="IPR055974">
    <property type="entry name" value="DUF7552"/>
</dbReference>
<evidence type="ECO:0000313" key="3">
    <source>
        <dbReference type="EMBL" id="ELY54513.1"/>
    </source>
</evidence>
<dbReference type="eggNOG" id="arCOG06244">
    <property type="taxonomic scope" value="Archaea"/>
</dbReference>
<dbReference type="InterPro" id="IPR055973">
    <property type="entry name" value="DUF7551"/>
</dbReference>
<organism evidence="3 4">
    <name type="scientific">Natronolimnohabitans innermongolicus JCM 12255</name>
    <dbReference type="NCBI Taxonomy" id="1227499"/>
    <lineage>
        <taxon>Archaea</taxon>
        <taxon>Methanobacteriati</taxon>
        <taxon>Methanobacteriota</taxon>
        <taxon>Stenosarchaea group</taxon>
        <taxon>Halobacteria</taxon>
        <taxon>Halobacteriales</taxon>
        <taxon>Natrialbaceae</taxon>
        <taxon>Natronolimnohabitans</taxon>
    </lineage>
</organism>
<dbReference type="Pfam" id="PF24420">
    <property type="entry name" value="DUF7551"/>
    <property type="match status" value="1"/>
</dbReference>
<dbReference type="STRING" id="1227499.C493_12469"/>
<dbReference type="OrthoDB" id="342580at2157"/>
<sequence>MVGATLDDIRRCIESLASDSGSYYLVCARTGERPVPATGLSFESRTTARAAARATEQYRGALRQYDPHVPYYDVIVCSRAADGTAVDGESSATAADLETRSPADHDPNRSVVDFCHTVAGAVFETIDDSSHAALEDTIMDTYFETAETIDDPDELCLRLLESTAVELEDSLEPAAQRDVLLAAAQRLPARPSGDDPLEATLSRLESVALLESYAIEPTVDLDTGTRSWAVTLEDYVLGRSADRAVTLPMVLELFRRFPSRDLAVAAASSPDSNWRIDVTTAPADGPSGLLSVSWGER</sequence>
<accession>L9X1S2</accession>
<gene>
    <name evidence="3" type="ORF">C493_12469</name>
</gene>
<evidence type="ECO:0000259" key="1">
    <source>
        <dbReference type="Pfam" id="PF24420"/>
    </source>
</evidence>
<comment type="caution">
    <text evidence="3">The sequence shown here is derived from an EMBL/GenBank/DDBJ whole genome shotgun (WGS) entry which is preliminary data.</text>
</comment>
<dbReference type="EMBL" id="AOHZ01000056">
    <property type="protein sequence ID" value="ELY54513.1"/>
    <property type="molecule type" value="Genomic_DNA"/>
</dbReference>
<dbReference type="RefSeq" id="WP_007259771.1">
    <property type="nucleotide sequence ID" value="NZ_AOHZ01000056.1"/>
</dbReference>
<name>L9X1S2_9EURY</name>
<feature type="domain" description="DUF7552" evidence="2">
    <location>
        <begin position="5"/>
        <end position="79"/>
    </location>
</feature>
<dbReference type="PATRIC" id="fig|1227499.3.peg.2559"/>
<dbReference type="AlphaFoldDB" id="L9X1S2"/>
<evidence type="ECO:0000259" key="2">
    <source>
        <dbReference type="Pfam" id="PF24422"/>
    </source>
</evidence>
<proteinExistence type="predicted"/>
<protein>
    <submittedName>
        <fullName evidence="3">Uncharacterized protein</fullName>
    </submittedName>
</protein>
<keyword evidence="4" id="KW-1185">Reference proteome</keyword>
<feature type="domain" description="DUF7551" evidence="1">
    <location>
        <begin position="112"/>
        <end position="293"/>
    </location>
</feature>